<dbReference type="InterPro" id="IPR036314">
    <property type="entry name" value="SOD_C_sf"/>
</dbReference>
<gene>
    <name evidence="3" type="ORF">SMACR_00334</name>
</gene>
<sequence>MIGSMGLRIPRATSSLLGRAVNAAAAATNQSAAVAGASVAAQRRWQHYLMKLRDNFEEKGIPNFLSPGSVNMAYTEYQTFILEKLNALVVGTDFEQKDTKSIILATARDPELAHVFNHASMAHNNHFFFDHLSPAPVKMGDKLFYHINENFGSVDTLRDEMIGTAVSMFGPGFVWLVRTQLPGQPVALRVMATYLAGSPYPGAHWRRQEVDTQTAIGNSPQGLANGQRLLERSAAGFKGQKLESTAPGGTDLIPILCLNTWEYAWLREYGTGVGGMGGKLAYAQSWWNMIDWAKVEEEARLEARILTGGEGSVAPLASLL</sequence>
<evidence type="ECO:0000256" key="1">
    <source>
        <dbReference type="ARBA" id="ARBA00037226"/>
    </source>
</evidence>
<dbReference type="GO" id="GO:0004784">
    <property type="term" value="F:superoxide dismutase activity"/>
    <property type="evidence" value="ECO:0007669"/>
    <property type="project" value="InterPro"/>
</dbReference>
<comment type="function">
    <text evidence="1">Component of the mitochondrial ribosome (mitoribosome), a dedicated translation machinery responsible for the synthesis of mitochondrial genome-encoded proteins, including at least some of the essential transmembrane subunits of the mitochondrial respiratory chain. The mitoribosomes are attached to the mitochondrial inner membrane and translation products are cotranslationally integrated into the membrane.</text>
</comment>
<dbReference type="VEuPathDB" id="FungiDB:SMAC_00334"/>
<dbReference type="EMBL" id="NMPR01000001">
    <property type="protein sequence ID" value="KAA8636906.1"/>
    <property type="molecule type" value="Genomic_DNA"/>
</dbReference>
<feature type="domain" description="Manganese/iron superoxide dismutase C-terminal" evidence="2">
    <location>
        <begin position="142"/>
        <end position="193"/>
    </location>
</feature>
<dbReference type="AlphaFoldDB" id="A0A8S9A610"/>
<reference evidence="3 4" key="1">
    <citation type="submission" date="2017-07" db="EMBL/GenBank/DDBJ databases">
        <title>Genome sequence of the Sordaria macrospora wild type strain R19027.</title>
        <authorList>
            <person name="Nowrousian M."/>
            <person name="Teichert I."/>
            <person name="Kueck U."/>
        </authorList>
    </citation>
    <scope>NUCLEOTIDE SEQUENCE [LARGE SCALE GENOMIC DNA]</scope>
    <source>
        <strain evidence="3 4">R19027</strain>
        <tissue evidence="3">Mycelium</tissue>
    </source>
</reference>
<organism evidence="3 4">
    <name type="scientific">Sordaria macrospora</name>
    <dbReference type="NCBI Taxonomy" id="5147"/>
    <lineage>
        <taxon>Eukaryota</taxon>
        <taxon>Fungi</taxon>
        <taxon>Dikarya</taxon>
        <taxon>Ascomycota</taxon>
        <taxon>Pezizomycotina</taxon>
        <taxon>Sordariomycetes</taxon>
        <taxon>Sordariomycetidae</taxon>
        <taxon>Sordariales</taxon>
        <taxon>Sordariaceae</taxon>
        <taxon>Sordaria</taxon>
    </lineage>
</organism>
<dbReference type="PANTHER" id="PTHR43595">
    <property type="entry name" value="37S RIBOSOMAL PROTEIN S26, MITOCHONDRIAL"/>
    <property type="match status" value="1"/>
</dbReference>
<accession>A0A8S9A610</accession>
<dbReference type="OMA" id="MTAREPN"/>
<proteinExistence type="predicted"/>
<dbReference type="SUPFAM" id="SSF46609">
    <property type="entry name" value="Fe,Mn superoxide dismutase (SOD), N-terminal domain"/>
    <property type="match status" value="1"/>
</dbReference>
<evidence type="ECO:0000313" key="3">
    <source>
        <dbReference type="EMBL" id="KAA8636906.1"/>
    </source>
</evidence>
<protein>
    <recommendedName>
        <fullName evidence="2">Manganese/iron superoxide dismutase C-terminal domain-containing protein</fullName>
    </recommendedName>
</protein>
<dbReference type="Pfam" id="PF02777">
    <property type="entry name" value="Sod_Fe_C"/>
    <property type="match status" value="2"/>
</dbReference>
<name>A0A8S9A610_SORMA</name>
<dbReference type="Proteomes" id="UP000433876">
    <property type="component" value="Unassembled WGS sequence"/>
</dbReference>
<evidence type="ECO:0000259" key="2">
    <source>
        <dbReference type="Pfam" id="PF02777"/>
    </source>
</evidence>
<dbReference type="InterPro" id="IPR019832">
    <property type="entry name" value="Mn/Fe_SOD_C"/>
</dbReference>
<dbReference type="Gene3D" id="3.55.40.20">
    <property type="entry name" value="Iron/manganese superoxide dismutase, C-terminal domain"/>
    <property type="match status" value="1"/>
</dbReference>
<evidence type="ECO:0000313" key="4">
    <source>
        <dbReference type="Proteomes" id="UP000433876"/>
    </source>
</evidence>
<feature type="domain" description="Manganese/iron superoxide dismutase C-terminal" evidence="2">
    <location>
        <begin position="251"/>
        <end position="297"/>
    </location>
</feature>
<dbReference type="SUPFAM" id="SSF54719">
    <property type="entry name" value="Fe,Mn superoxide dismutase (SOD), C-terminal domain"/>
    <property type="match status" value="1"/>
</dbReference>
<dbReference type="GO" id="GO:0005737">
    <property type="term" value="C:cytoplasm"/>
    <property type="evidence" value="ECO:0007669"/>
    <property type="project" value="TreeGrafter"/>
</dbReference>
<dbReference type="PANTHER" id="PTHR43595:SF2">
    <property type="entry name" value="SMALL RIBOSOMAL SUBUNIT PROTEIN MS42"/>
    <property type="match status" value="1"/>
</dbReference>
<dbReference type="GO" id="GO:0046872">
    <property type="term" value="F:metal ion binding"/>
    <property type="evidence" value="ECO:0007669"/>
    <property type="project" value="InterPro"/>
</dbReference>
<dbReference type="InterPro" id="IPR036324">
    <property type="entry name" value="Mn/Fe_SOD_N_sf"/>
</dbReference>
<comment type="caution">
    <text evidence="3">The sequence shown here is derived from an EMBL/GenBank/DDBJ whole genome shotgun (WGS) entry which is preliminary data.</text>
</comment>